<feature type="transmembrane region" description="Helical" evidence="1">
    <location>
        <begin position="105"/>
        <end position="125"/>
    </location>
</feature>
<feature type="transmembrane region" description="Helical" evidence="1">
    <location>
        <begin position="29"/>
        <end position="49"/>
    </location>
</feature>
<name>A0A840I6R0_9PROT</name>
<gene>
    <name evidence="2" type="ORF">GGQ59_002539</name>
</gene>
<dbReference type="EMBL" id="JACHOB010000006">
    <property type="protein sequence ID" value="MBB4659995.1"/>
    <property type="molecule type" value="Genomic_DNA"/>
</dbReference>
<feature type="transmembrane region" description="Helical" evidence="1">
    <location>
        <begin position="236"/>
        <end position="260"/>
    </location>
</feature>
<feature type="transmembrane region" description="Helical" evidence="1">
    <location>
        <begin position="191"/>
        <end position="216"/>
    </location>
</feature>
<keyword evidence="1" id="KW-0812">Transmembrane</keyword>
<evidence type="ECO:0000256" key="1">
    <source>
        <dbReference type="SAM" id="Phobius"/>
    </source>
</evidence>
<feature type="transmembrane region" description="Helical" evidence="1">
    <location>
        <begin position="145"/>
        <end position="170"/>
    </location>
</feature>
<dbReference type="Proteomes" id="UP000563524">
    <property type="component" value="Unassembled WGS sequence"/>
</dbReference>
<protein>
    <recommendedName>
        <fullName evidence="4">Glycerophosphoryl diester phosphodiesterase membrane domain-containing protein</fullName>
    </recommendedName>
</protein>
<proteinExistence type="predicted"/>
<reference evidence="2 3" key="1">
    <citation type="submission" date="2020-08" db="EMBL/GenBank/DDBJ databases">
        <title>Genomic Encyclopedia of Type Strains, Phase IV (KMG-IV): sequencing the most valuable type-strain genomes for metagenomic binning, comparative biology and taxonomic classification.</title>
        <authorList>
            <person name="Goeker M."/>
        </authorList>
    </citation>
    <scope>NUCLEOTIDE SEQUENCE [LARGE SCALE GENOMIC DNA]</scope>
    <source>
        <strain evidence="2 3">DSM 102850</strain>
    </source>
</reference>
<keyword evidence="1" id="KW-0472">Membrane</keyword>
<dbReference type="AlphaFoldDB" id="A0A840I6R0"/>
<comment type="caution">
    <text evidence="2">The sequence shown here is derived from an EMBL/GenBank/DDBJ whole genome shotgun (WGS) entry which is preliminary data.</text>
</comment>
<evidence type="ECO:0008006" key="4">
    <source>
        <dbReference type="Google" id="ProtNLM"/>
    </source>
</evidence>
<sequence>MKTDKLPVGETITFAFRFGTRAIPTLMRLGWLPLALMVGGFALVGWGLADTPMMAAKIGFGGILTLAGTLLFVPIYVILIREAAGGYKAPPGLFVLSFGGREARVLGAAFILGFVFLVVVVGFQVAKLAIGAVASFVVGDGVLGLILSVVITLAWFVGIAWFYCATITFVPMAATENRIALTEAFAATKDNVWRILACVFVVFGTLFVLAILIQLMSFAMTGGLMAVGSEVALASIVYALLTVVVFLALQIYQTLVGIALPGRITGALRGTPDDAVEDVFA</sequence>
<feature type="transmembrane region" description="Helical" evidence="1">
    <location>
        <begin position="55"/>
        <end position="79"/>
    </location>
</feature>
<evidence type="ECO:0000313" key="3">
    <source>
        <dbReference type="Proteomes" id="UP000563524"/>
    </source>
</evidence>
<accession>A0A840I6R0</accession>
<evidence type="ECO:0000313" key="2">
    <source>
        <dbReference type="EMBL" id="MBB4659995.1"/>
    </source>
</evidence>
<dbReference type="RefSeq" id="WP_183819164.1">
    <property type="nucleotide sequence ID" value="NZ_JACHOB010000006.1"/>
</dbReference>
<organism evidence="2 3">
    <name type="scientific">Parvularcula dongshanensis</name>
    <dbReference type="NCBI Taxonomy" id="1173995"/>
    <lineage>
        <taxon>Bacteria</taxon>
        <taxon>Pseudomonadati</taxon>
        <taxon>Pseudomonadota</taxon>
        <taxon>Alphaproteobacteria</taxon>
        <taxon>Parvularculales</taxon>
        <taxon>Parvularculaceae</taxon>
        <taxon>Parvularcula</taxon>
    </lineage>
</organism>
<keyword evidence="1" id="KW-1133">Transmembrane helix</keyword>
<keyword evidence="3" id="KW-1185">Reference proteome</keyword>